<accession>A0AAQ2Y030</accession>
<protein>
    <recommendedName>
        <fullName evidence="4">Integrase</fullName>
    </recommendedName>
</protein>
<dbReference type="SUPFAM" id="SSF56349">
    <property type="entry name" value="DNA breaking-rejoining enzymes"/>
    <property type="match status" value="1"/>
</dbReference>
<dbReference type="EMBL" id="CP117988">
    <property type="protein sequence ID" value="WDG08711.1"/>
    <property type="molecule type" value="Genomic_DNA"/>
</dbReference>
<evidence type="ECO:0000313" key="2">
    <source>
        <dbReference type="EMBL" id="WDG08711.1"/>
    </source>
</evidence>
<dbReference type="Gene3D" id="1.10.443.10">
    <property type="entry name" value="Intergrase catalytic core"/>
    <property type="match status" value="1"/>
</dbReference>
<gene>
    <name evidence="2" type="ORF">PUN50_02095</name>
</gene>
<sequence length="675" mass="76401">MNSHRYNDHNQITSLTPFQKSKTAFLIEGLDTFDAENKPYHIDEWDFSTSHKVGVRYDPVVTFSATKSEYVNKIQDALYKFYHYSKIKSSSPLSVRMMDALKTALQHVADCLEGTEWRNLENNRKWKSFLRKLKHKNLGRGSVEKVVSVLNKLAECGELSLYVDAKELRKCAQKNESKQHVAIPHRLYQHIMHRALETVEKYHPYRHEISNVIGEAYDIKRRVDAGEKLVTDGRGSGRELSMAPNAIDKRVRSAIKCITHDIPDFKVDLQGSTLSDILVSCLIVVQGFSGVRIGEASSLNQSSASKVTVNGKKVTVLTGETTKGHNAKPKVVTWQSHPVVEAALELAHQMLESSRVWYQKDVDEKEALGVAGGYTSEVILHMRKQLESAFLVPQVTRQNSNNYIFTPWKALKRFIKKLDYKATIGDVEEFNMLNPTRDGELTVGGTYSSLTSHDFRRTFAVFFVRYGFGTASGIKFQFKHQNINMSGYYANNAELAQMNDLLMDEDILEELKEAGIDLGVDVFDEIYNQSEHLSGAAGEKIMQDRMKKLEVGESIIMTREEIEENIRRGNFHIMQLPSGAYCTNGSCDRVCGTLSFRAEIKECEHKVVTDKGAKVIAKQRERLIVKFTNLNTGDPLKSSILTGLKQKIQVEELTLKAHEIPYQPFNDDIILNSAS</sequence>
<dbReference type="InterPro" id="IPR013762">
    <property type="entry name" value="Integrase-like_cat_sf"/>
</dbReference>
<dbReference type="GO" id="GO:0006310">
    <property type="term" value="P:DNA recombination"/>
    <property type="evidence" value="ECO:0007669"/>
    <property type="project" value="UniProtKB-KW"/>
</dbReference>
<reference evidence="2" key="1">
    <citation type="submission" date="2023-02" db="EMBL/GenBank/DDBJ databases">
        <title>Isolation, identification, and genome analysis of Vibrio campbellii in the Penaeus vannamei larvae stage.</title>
        <authorList>
            <person name="Huang T."/>
            <person name="Zhang B."/>
        </authorList>
    </citation>
    <scope>NUCLEOTIDE SEQUENCE</scope>
    <source>
        <strain evidence="2">20220413_1</strain>
    </source>
</reference>
<dbReference type="InterPro" id="IPR011010">
    <property type="entry name" value="DNA_brk_join_enz"/>
</dbReference>
<evidence type="ECO:0008006" key="4">
    <source>
        <dbReference type="Google" id="ProtNLM"/>
    </source>
</evidence>
<proteinExistence type="predicted"/>
<dbReference type="Proteomes" id="UP001219537">
    <property type="component" value="Chromosome 1"/>
</dbReference>
<dbReference type="GO" id="GO:0015074">
    <property type="term" value="P:DNA integration"/>
    <property type="evidence" value="ECO:0007669"/>
    <property type="project" value="InterPro"/>
</dbReference>
<name>A0AAQ2Y030_9VIBR</name>
<dbReference type="RefSeq" id="WP_274290800.1">
    <property type="nucleotide sequence ID" value="NZ_CP117988.1"/>
</dbReference>
<dbReference type="GO" id="GO:0003677">
    <property type="term" value="F:DNA binding"/>
    <property type="evidence" value="ECO:0007669"/>
    <property type="project" value="InterPro"/>
</dbReference>
<evidence type="ECO:0000313" key="3">
    <source>
        <dbReference type="Proteomes" id="UP001219537"/>
    </source>
</evidence>
<evidence type="ECO:0000256" key="1">
    <source>
        <dbReference type="ARBA" id="ARBA00023172"/>
    </source>
</evidence>
<organism evidence="2 3">
    <name type="scientific">Vibrio campbellii</name>
    <dbReference type="NCBI Taxonomy" id="680"/>
    <lineage>
        <taxon>Bacteria</taxon>
        <taxon>Pseudomonadati</taxon>
        <taxon>Pseudomonadota</taxon>
        <taxon>Gammaproteobacteria</taxon>
        <taxon>Vibrionales</taxon>
        <taxon>Vibrionaceae</taxon>
        <taxon>Vibrio</taxon>
    </lineage>
</organism>
<dbReference type="AlphaFoldDB" id="A0AAQ2Y030"/>
<keyword evidence="1" id="KW-0233">DNA recombination</keyword>